<evidence type="ECO:0000256" key="9">
    <source>
        <dbReference type="ARBA" id="ARBA00022833"/>
    </source>
</evidence>
<evidence type="ECO:0000256" key="4">
    <source>
        <dbReference type="ARBA" id="ARBA00022475"/>
    </source>
</evidence>
<keyword evidence="4" id="KW-1003">Cell membrane</keyword>
<keyword evidence="5" id="KW-0645">Protease</keyword>
<comment type="cofactor">
    <cofactor evidence="1">
        <name>Zn(2+)</name>
        <dbReference type="ChEBI" id="CHEBI:29105"/>
    </cofactor>
</comment>
<reference evidence="15 16" key="1">
    <citation type="submission" date="2012-11" db="EMBL/GenBank/DDBJ databases">
        <authorList>
            <person name="Huguet-Tapia J.C."/>
            <person name="Durkin A.S."/>
            <person name="Pettis G.S."/>
            <person name="Badger J.H."/>
        </authorList>
    </citation>
    <scope>NUCLEOTIDE SEQUENCE [LARGE SCALE GENOMIC DNA]</scope>
    <source>
        <strain evidence="15 16">91-03</strain>
    </source>
</reference>
<keyword evidence="10 14" id="KW-1133">Transmembrane helix</keyword>
<dbReference type="PANTHER" id="PTHR35864:SF1">
    <property type="entry name" value="ZINC METALLOPROTEASE YWHC-RELATED"/>
    <property type="match status" value="1"/>
</dbReference>
<keyword evidence="16" id="KW-1185">Reference proteome</keyword>
<comment type="subcellular location">
    <subcellularLocation>
        <location evidence="2">Cell membrane</location>
        <topology evidence="2">Multi-pass membrane protein</topology>
    </subcellularLocation>
</comment>
<evidence type="ECO:0000313" key="16">
    <source>
        <dbReference type="Proteomes" id="UP000010411"/>
    </source>
</evidence>
<keyword evidence="12 14" id="KW-0472">Membrane</keyword>
<evidence type="ECO:0000256" key="5">
    <source>
        <dbReference type="ARBA" id="ARBA00022670"/>
    </source>
</evidence>
<keyword evidence="6 14" id="KW-0812">Transmembrane</keyword>
<keyword evidence="7" id="KW-0479">Metal-binding</keyword>
<protein>
    <submittedName>
        <fullName evidence="15">Peptidase, M50 family</fullName>
        <ecNumber evidence="15">3.4.24.-</ecNumber>
    </submittedName>
</protein>
<evidence type="ECO:0000256" key="14">
    <source>
        <dbReference type="SAM" id="Phobius"/>
    </source>
</evidence>
<feature type="transmembrane region" description="Helical" evidence="14">
    <location>
        <begin position="206"/>
        <end position="229"/>
    </location>
</feature>
<name>L1KPL7_9ACTN</name>
<feature type="transmembrane region" description="Helical" evidence="14">
    <location>
        <begin position="171"/>
        <end position="194"/>
    </location>
</feature>
<keyword evidence="9" id="KW-0862">Zinc</keyword>
<dbReference type="EC" id="3.4.24.-" evidence="15"/>
<dbReference type="EMBL" id="AEJC01000517">
    <property type="protein sequence ID" value="EKX62430.1"/>
    <property type="molecule type" value="Genomic_DNA"/>
</dbReference>
<dbReference type="CDD" id="cd06158">
    <property type="entry name" value="S2P-M50_like_1"/>
    <property type="match status" value="1"/>
</dbReference>
<evidence type="ECO:0000256" key="10">
    <source>
        <dbReference type="ARBA" id="ARBA00022989"/>
    </source>
</evidence>
<dbReference type="PATRIC" id="fig|698759.3.peg.6896"/>
<accession>L1KPL7</accession>
<evidence type="ECO:0000313" key="15">
    <source>
        <dbReference type="EMBL" id="EKX62430.1"/>
    </source>
</evidence>
<dbReference type="GO" id="GO:0005886">
    <property type="term" value="C:plasma membrane"/>
    <property type="evidence" value="ECO:0007669"/>
    <property type="project" value="UniProtKB-SubCell"/>
</dbReference>
<dbReference type="Proteomes" id="UP000010411">
    <property type="component" value="Unassembled WGS sequence"/>
</dbReference>
<comment type="similarity">
    <text evidence="3">Belongs to the peptidase M50B family.</text>
</comment>
<dbReference type="InterPro" id="IPR044537">
    <property type="entry name" value="Rip2-like"/>
</dbReference>
<dbReference type="PANTHER" id="PTHR35864">
    <property type="entry name" value="ZINC METALLOPROTEASE MJ0611-RELATED"/>
    <property type="match status" value="1"/>
</dbReference>
<feature type="transmembrane region" description="Helical" evidence="14">
    <location>
        <begin position="134"/>
        <end position="159"/>
    </location>
</feature>
<evidence type="ECO:0000256" key="7">
    <source>
        <dbReference type="ARBA" id="ARBA00022723"/>
    </source>
</evidence>
<evidence type="ECO:0000256" key="8">
    <source>
        <dbReference type="ARBA" id="ARBA00022801"/>
    </source>
</evidence>
<feature type="transmembrane region" description="Helical" evidence="14">
    <location>
        <begin position="250"/>
        <end position="272"/>
    </location>
</feature>
<evidence type="ECO:0000256" key="6">
    <source>
        <dbReference type="ARBA" id="ARBA00022692"/>
    </source>
</evidence>
<organism evidence="15 16">
    <name type="scientific">Streptomyces ipomoeae 91-03</name>
    <dbReference type="NCBI Taxonomy" id="698759"/>
    <lineage>
        <taxon>Bacteria</taxon>
        <taxon>Bacillati</taxon>
        <taxon>Actinomycetota</taxon>
        <taxon>Actinomycetes</taxon>
        <taxon>Kitasatosporales</taxon>
        <taxon>Streptomycetaceae</taxon>
        <taxon>Streptomyces</taxon>
    </lineage>
</organism>
<gene>
    <name evidence="15" type="ORF">STRIP9103_02479</name>
</gene>
<feature type="transmembrane region" description="Helical" evidence="14">
    <location>
        <begin position="60"/>
        <end position="79"/>
    </location>
</feature>
<keyword evidence="8 15" id="KW-0378">Hydrolase</keyword>
<feature type="compositionally biased region" description="Basic and acidic residues" evidence="13">
    <location>
        <begin position="21"/>
        <end position="33"/>
    </location>
</feature>
<feature type="region of interest" description="Disordered" evidence="13">
    <location>
        <begin position="1"/>
        <end position="52"/>
    </location>
</feature>
<evidence type="ECO:0000256" key="11">
    <source>
        <dbReference type="ARBA" id="ARBA00023049"/>
    </source>
</evidence>
<proteinExistence type="inferred from homology"/>
<evidence type="ECO:0000256" key="3">
    <source>
        <dbReference type="ARBA" id="ARBA00007931"/>
    </source>
</evidence>
<dbReference type="InterPro" id="IPR052348">
    <property type="entry name" value="Metallopeptidase_M50B"/>
</dbReference>
<evidence type="ECO:0000256" key="1">
    <source>
        <dbReference type="ARBA" id="ARBA00001947"/>
    </source>
</evidence>
<evidence type="ECO:0000256" key="12">
    <source>
        <dbReference type="ARBA" id="ARBA00023136"/>
    </source>
</evidence>
<dbReference type="GO" id="GO:0046872">
    <property type="term" value="F:metal ion binding"/>
    <property type="evidence" value="ECO:0007669"/>
    <property type="project" value="UniProtKB-KW"/>
</dbReference>
<dbReference type="GO" id="GO:0008237">
    <property type="term" value="F:metallopeptidase activity"/>
    <property type="evidence" value="ECO:0007669"/>
    <property type="project" value="UniProtKB-KW"/>
</dbReference>
<dbReference type="GO" id="GO:0006508">
    <property type="term" value="P:proteolysis"/>
    <property type="evidence" value="ECO:0007669"/>
    <property type="project" value="UniProtKB-KW"/>
</dbReference>
<evidence type="ECO:0000256" key="13">
    <source>
        <dbReference type="SAM" id="MobiDB-lite"/>
    </source>
</evidence>
<dbReference type="AlphaFoldDB" id="L1KPL7"/>
<evidence type="ECO:0000256" key="2">
    <source>
        <dbReference type="ARBA" id="ARBA00004651"/>
    </source>
</evidence>
<sequence length="309" mass="34123">MVARRFRRTPGTVGQSEQPEQPERSEQLKRFEQSSRVIESPRSPMTTATSRRSDRRISPVFVGIVAVMAVTGWATWTGFAEQPGLAVFLFVTSAWIVSLCLHEYAHARTALHSGDISIGAKGYLTLNPLKYTHALLSIVLPVIFVIMGGIGLPGGAVFIERGRIQGRWKHSLISASGPLTNVLFAAVCTAPFWLDLTDGVPPVFLFALAFLAMLQVTAAILNFLPVPGLDGYGVIEPWLSYKIRRQVEPLAPFGLLLVFVVLWIPSVNAVFWDAIDALMRGLGVHDLLSDCGFQLYRFWREDSDVCLPQ</sequence>
<keyword evidence="11" id="KW-0482">Metalloprotease</keyword>
<comment type="caution">
    <text evidence="15">The sequence shown here is derived from an EMBL/GenBank/DDBJ whole genome shotgun (WGS) entry which is preliminary data.</text>
</comment>